<dbReference type="AlphaFoldDB" id="G9XTB2"/>
<gene>
    <name evidence="1" type="ORF">HMPREF0322_04218</name>
</gene>
<comment type="caution">
    <text evidence="1">The sequence shown here is derived from an EMBL/GenBank/DDBJ whole genome shotgun (WGS) entry which is preliminary data.</text>
</comment>
<name>G9XTB2_DESHA</name>
<evidence type="ECO:0000313" key="1">
    <source>
        <dbReference type="EMBL" id="EHL05077.1"/>
    </source>
</evidence>
<dbReference type="Proteomes" id="UP000004416">
    <property type="component" value="Unassembled WGS sequence"/>
</dbReference>
<dbReference type="EMBL" id="AFZX01000108">
    <property type="protein sequence ID" value="EHL05077.1"/>
    <property type="molecule type" value="Genomic_DNA"/>
</dbReference>
<sequence>MFTVTPCFSLLSFEHLYYSAVFLYLGPLGRPYAGFTGAIRLYSTVHMKLPKNKEC</sequence>
<dbReference type="HOGENOM" id="CLU_3024692_0_0_9"/>
<accession>G9XTB2</accession>
<reference evidence="1 2" key="1">
    <citation type="submission" date="2011-08" db="EMBL/GenBank/DDBJ databases">
        <authorList>
            <person name="Weinstock G."/>
            <person name="Sodergren E."/>
            <person name="Clifton S."/>
            <person name="Fulton L."/>
            <person name="Fulton B."/>
            <person name="Courtney L."/>
            <person name="Fronick C."/>
            <person name="Harrison M."/>
            <person name="Strong C."/>
            <person name="Farmer C."/>
            <person name="Delahaunty K."/>
            <person name="Markovic C."/>
            <person name="Hall O."/>
            <person name="Minx P."/>
            <person name="Tomlinson C."/>
            <person name="Mitreva M."/>
            <person name="Hou S."/>
            <person name="Chen J."/>
            <person name="Wollam A."/>
            <person name="Pepin K.H."/>
            <person name="Johnson M."/>
            <person name="Bhonagiri V."/>
            <person name="Zhang X."/>
            <person name="Suruliraj S."/>
            <person name="Warren W."/>
            <person name="Chinwalla A."/>
            <person name="Mardis E.R."/>
            <person name="Wilson R.K."/>
        </authorList>
    </citation>
    <scope>NUCLEOTIDE SEQUENCE [LARGE SCALE GENOMIC DNA]</scope>
    <source>
        <strain evidence="1 2">DP7</strain>
    </source>
</reference>
<evidence type="ECO:0000313" key="2">
    <source>
        <dbReference type="Proteomes" id="UP000004416"/>
    </source>
</evidence>
<organism evidence="1 2">
    <name type="scientific">Desulfitobacterium hafniense DP7</name>
    <dbReference type="NCBI Taxonomy" id="537010"/>
    <lineage>
        <taxon>Bacteria</taxon>
        <taxon>Bacillati</taxon>
        <taxon>Bacillota</taxon>
        <taxon>Clostridia</taxon>
        <taxon>Eubacteriales</taxon>
        <taxon>Desulfitobacteriaceae</taxon>
        <taxon>Desulfitobacterium</taxon>
    </lineage>
</organism>
<proteinExistence type="predicted"/>
<protein>
    <submittedName>
        <fullName evidence="1">Uncharacterized protein</fullName>
    </submittedName>
</protein>
<dbReference type="PATRIC" id="fig|537010.4.peg.3940"/>